<reference evidence="1 2" key="1">
    <citation type="submission" date="2019-03" db="EMBL/GenBank/DDBJ databases">
        <title>Genomic Encyclopedia of Archaeal and Bacterial Type Strains, Phase II (KMG-II): from individual species to whole genera.</title>
        <authorList>
            <person name="Goeker M."/>
        </authorList>
    </citation>
    <scope>NUCLEOTIDE SEQUENCE [LARGE SCALE GENOMIC DNA]</scope>
    <source>
        <strain evidence="1 2">DSM 24782</strain>
    </source>
</reference>
<evidence type="ECO:0000313" key="2">
    <source>
        <dbReference type="Proteomes" id="UP000295344"/>
    </source>
</evidence>
<dbReference type="AlphaFoldDB" id="A0A4V6Q0Z7"/>
<evidence type="ECO:0000313" key="1">
    <source>
        <dbReference type="EMBL" id="TDS77704.1"/>
    </source>
</evidence>
<comment type="caution">
    <text evidence="1">The sequence shown here is derived from an EMBL/GenBank/DDBJ whole genome shotgun (WGS) entry which is preliminary data.</text>
</comment>
<keyword evidence="2" id="KW-1185">Reference proteome</keyword>
<dbReference type="EMBL" id="SOAM01000002">
    <property type="protein sequence ID" value="TDS77704.1"/>
    <property type="molecule type" value="Genomic_DNA"/>
</dbReference>
<accession>A0A4V6Q0Z7</accession>
<dbReference type="Proteomes" id="UP000295344">
    <property type="component" value="Unassembled WGS sequence"/>
</dbReference>
<name>A0A4V6Q0Z7_9MICO</name>
<gene>
    <name evidence="1" type="ORF">CLV52_2665</name>
</gene>
<protein>
    <recommendedName>
        <fullName evidence="3">Recombinase-like zinc beta ribbon protein</fullName>
    </recommendedName>
</protein>
<sequence length="294" mass="32116">MQSHLLVPITKVMQAHQFGTTDEEAEAIRRAASALTTTTATLAQVALEWNHAGFLTSRGNPWRFLQVKRALRKPIARQVLGEFHHDALLARLGREALRPPLPGSDRTRIGTCGTCGSAMHRYIRADGAMRLVCTARMEGRTRGDGLTHPQIVLAYVETRVRDAVSELIAGRSAPVLDYLPRDLSTIATLCGDLEARQRRLHRLVDDADAPVTAADVARDLRAIDADLALLEAERADYLLAAALERLGTGTEAELNARWDLLPAADRTTIATRLVAVTIDTGRGPGRVRIESLLS</sequence>
<evidence type="ECO:0008006" key="3">
    <source>
        <dbReference type="Google" id="ProtNLM"/>
    </source>
</evidence>
<organism evidence="1 2">
    <name type="scientific">Amnibacterium kyonggiense</name>
    <dbReference type="NCBI Taxonomy" id="595671"/>
    <lineage>
        <taxon>Bacteria</taxon>
        <taxon>Bacillati</taxon>
        <taxon>Actinomycetota</taxon>
        <taxon>Actinomycetes</taxon>
        <taxon>Micrococcales</taxon>
        <taxon>Microbacteriaceae</taxon>
        <taxon>Amnibacterium</taxon>
    </lineage>
</organism>
<proteinExistence type="predicted"/>